<dbReference type="GO" id="GO:0003677">
    <property type="term" value="F:DNA binding"/>
    <property type="evidence" value="ECO:0007669"/>
    <property type="project" value="InterPro"/>
</dbReference>
<dbReference type="Pfam" id="PF04082">
    <property type="entry name" value="Fungal_trans"/>
    <property type="match status" value="1"/>
</dbReference>
<keyword evidence="3" id="KW-0805">Transcription regulation</keyword>
<keyword evidence="5" id="KW-0539">Nucleus</keyword>
<feature type="compositionally biased region" description="Polar residues" evidence="6">
    <location>
        <begin position="264"/>
        <end position="273"/>
    </location>
</feature>
<sequence length="834" mass="93633">MNPQSPLSPMSEAASSMCSPEELVIFAQSINPESKTTDMMQIDGYGNESNDIASPNFSDFMLPDSPDLPDMTESLDTNHFPIIDTEPRALEKDSCLSEISVALQPPESDIIPKNTDKTGTGSPQKLMQIADRLDGTDFAAVTENTSFMLPDLQQVSRAGSEIATDNISVRHSFSETGADDRGSCWDANDMLQQSADADLFASLFNAPVLPFSASPEKVNGLRSDSRSMYLQTSQPLPFELAELGQKQTLPASPPETDKMRGSKRPTSGGHTTNCSSAQMELVWELFHYATTSCDISPEERSSHWKAASIKVCNTFDITLPWDQQGCALYQMVYLYKQNLHSLWPMIFEPGLQDPSRLHPVLFLVAASSGAMYLKDEKADVFGTMMHRCLQTSLITSFIESEMADDDTIWLAQARNTIQVVSLYFGQGQELAYAQRLGAALVSQSRHMGLFRPTGLEDCPAGATPKEKLAAWIRAETRRRVAFGIYRADVFQSLLTNCPPCILADELKIPFPYPDSLWLWVGKLSVDEALAAVERERAKRTETRFCDLMRILRDRDEVLVGMEARDYELLLFGLQEQVWKFSSDPDIFQRLTGHSWQDTPEASSLDAEINCVLNGPGMNAWDHLELRHREMKDLLRERRQLSMAFEKWLQSFNTSRFQPCPNTDRGRILSSLLLFHIHHLQLNASLDVLHHIADGLCQKMSIDDKRLRMAIGWAHNAQARSATYHASKIWSLLDNEAKMNPTNKPRYNLLAFMGLHHASVVLWTCSGARRAPHELPLSFAANNDSWGNFGGGNYHRFEEMLRSITLLYSRLKSMSWDAFAGRALTLSSSPFPRQK</sequence>
<keyword evidence="1" id="KW-0479">Metal-binding</keyword>
<comment type="caution">
    <text evidence="8">The sequence shown here is derived from an EMBL/GenBank/DDBJ whole genome shotgun (WGS) entry which is preliminary data.</text>
</comment>
<dbReference type="PANTHER" id="PTHR47660:SF7">
    <property type="entry name" value="TRANSCRIPTION FACTOR WITH C2H2 AND ZN(2)-CYS(6) DNA BINDING DOMAIN (EUROFUNG)"/>
    <property type="match status" value="1"/>
</dbReference>
<feature type="domain" description="Xylanolytic transcriptional activator regulatory" evidence="7">
    <location>
        <begin position="334"/>
        <end position="517"/>
    </location>
</feature>
<dbReference type="OrthoDB" id="10018191at2759"/>
<evidence type="ECO:0000313" key="8">
    <source>
        <dbReference type="EMBL" id="KAF5710886.1"/>
    </source>
</evidence>
<dbReference type="InterPro" id="IPR007219">
    <property type="entry name" value="XnlR_reg_dom"/>
</dbReference>
<dbReference type="Proteomes" id="UP000544331">
    <property type="component" value="Unassembled WGS sequence"/>
</dbReference>
<dbReference type="PANTHER" id="PTHR47660">
    <property type="entry name" value="TRANSCRIPTION FACTOR WITH C2H2 AND ZN(2)-CYS(6) DNA BINDING DOMAIN (EUROFUNG)-RELATED-RELATED"/>
    <property type="match status" value="1"/>
</dbReference>
<gene>
    <name evidence="8" type="ORF">FMUND_9237</name>
</gene>
<accession>A0A8H5YGD2</accession>
<evidence type="ECO:0000313" key="9">
    <source>
        <dbReference type="Proteomes" id="UP000544331"/>
    </source>
</evidence>
<keyword evidence="4" id="KW-0804">Transcription</keyword>
<protein>
    <recommendedName>
        <fullName evidence="7">Xylanolytic transcriptional activator regulatory domain-containing protein</fullName>
    </recommendedName>
</protein>
<proteinExistence type="predicted"/>
<feature type="region of interest" description="Disordered" evidence="6">
    <location>
        <begin position="247"/>
        <end position="273"/>
    </location>
</feature>
<dbReference type="AlphaFoldDB" id="A0A8H5YGD2"/>
<evidence type="ECO:0000256" key="4">
    <source>
        <dbReference type="ARBA" id="ARBA00023163"/>
    </source>
</evidence>
<reference evidence="8 9" key="1">
    <citation type="submission" date="2020-05" db="EMBL/GenBank/DDBJ databases">
        <title>Identification and distribution of gene clusters putatively required for synthesis of sphingolipid metabolism inhibitors in phylogenetically diverse species of the filamentous fungus Fusarium.</title>
        <authorList>
            <person name="Kim H.-S."/>
            <person name="Busman M."/>
            <person name="Brown D.W."/>
            <person name="Divon H."/>
            <person name="Uhlig S."/>
            <person name="Proctor R.H."/>
        </authorList>
    </citation>
    <scope>NUCLEOTIDE SEQUENCE [LARGE SCALE GENOMIC DNA]</scope>
    <source>
        <strain evidence="8 9">NRRL 66235</strain>
    </source>
</reference>
<dbReference type="GO" id="GO:0008270">
    <property type="term" value="F:zinc ion binding"/>
    <property type="evidence" value="ECO:0007669"/>
    <property type="project" value="InterPro"/>
</dbReference>
<keyword evidence="9" id="KW-1185">Reference proteome</keyword>
<evidence type="ECO:0000256" key="3">
    <source>
        <dbReference type="ARBA" id="ARBA00023015"/>
    </source>
</evidence>
<evidence type="ECO:0000256" key="2">
    <source>
        <dbReference type="ARBA" id="ARBA00022833"/>
    </source>
</evidence>
<organism evidence="8 9">
    <name type="scientific">Fusarium mundagurra</name>
    <dbReference type="NCBI Taxonomy" id="1567541"/>
    <lineage>
        <taxon>Eukaryota</taxon>
        <taxon>Fungi</taxon>
        <taxon>Dikarya</taxon>
        <taxon>Ascomycota</taxon>
        <taxon>Pezizomycotina</taxon>
        <taxon>Sordariomycetes</taxon>
        <taxon>Hypocreomycetidae</taxon>
        <taxon>Hypocreales</taxon>
        <taxon>Nectriaceae</taxon>
        <taxon>Fusarium</taxon>
        <taxon>Fusarium fujikuroi species complex</taxon>
    </lineage>
</organism>
<evidence type="ECO:0000256" key="1">
    <source>
        <dbReference type="ARBA" id="ARBA00022723"/>
    </source>
</evidence>
<evidence type="ECO:0000259" key="7">
    <source>
        <dbReference type="Pfam" id="PF04082"/>
    </source>
</evidence>
<dbReference type="CDD" id="cd12148">
    <property type="entry name" value="fungal_TF_MHR"/>
    <property type="match status" value="1"/>
</dbReference>
<name>A0A8H5YGD2_9HYPO</name>
<dbReference type="EMBL" id="JAAOAN010000319">
    <property type="protein sequence ID" value="KAF5710886.1"/>
    <property type="molecule type" value="Genomic_DNA"/>
</dbReference>
<evidence type="ECO:0000256" key="5">
    <source>
        <dbReference type="ARBA" id="ARBA00023242"/>
    </source>
</evidence>
<dbReference type="GO" id="GO:0006351">
    <property type="term" value="P:DNA-templated transcription"/>
    <property type="evidence" value="ECO:0007669"/>
    <property type="project" value="InterPro"/>
</dbReference>
<keyword evidence="2" id="KW-0862">Zinc</keyword>
<evidence type="ECO:0000256" key="6">
    <source>
        <dbReference type="SAM" id="MobiDB-lite"/>
    </source>
</evidence>